<dbReference type="Proteomes" id="UP000011134">
    <property type="component" value="Unassembled WGS sequence"/>
</dbReference>
<organism evidence="1 2">
    <name type="scientific">Photobacterium marinum</name>
    <dbReference type="NCBI Taxonomy" id="1056511"/>
    <lineage>
        <taxon>Bacteria</taxon>
        <taxon>Pseudomonadati</taxon>
        <taxon>Pseudomonadota</taxon>
        <taxon>Gammaproteobacteria</taxon>
        <taxon>Vibrionales</taxon>
        <taxon>Vibrionaceae</taxon>
        <taxon>Photobacterium</taxon>
    </lineage>
</organism>
<proteinExistence type="predicted"/>
<evidence type="ECO:0000313" key="2">
    <source>
        <dbReference type="Proteomes" id="UP000011134"/>
    </source>
</evidence>
<gene>
    <name evidence="1" type="ORF">C942_00698</name>
</gene>
<dbReference type="EMBL" id="AMZO01000016">
    <property type="protein sequence ID" value="ELR65615.1"/>
    <property type="molecule type" value="Genomic_DNA"/>
</dbReference>
<name>L8J9Q9_9GAMM</name>
<sequence>MANSTSNIFSNINYPTIEKMAIKSTFKHFSHTTFCILPVMAKSRLNNKKNM</sequence>
<comment type="caution">
    <text evidence="1">The sequence shown here is derived from an EMBL/GenBank/DDBJ whole genome shotgun (WGS) entry which is preliminary data.</text>
</comment>
<dbReference type="PATRIC" id="fig|1056511.3.peg.2187"/>
<evidence type="ECO:0000313" key="1">
    <source>
        <dbReference type="EMBL" id="ELR65615.1"/>
    </source>
</evidence>
<protein>
    <submittedName>
        <fullName evidence="1">Uncharacterized protein</fullName>
    </submittedName>
</protein>
<accession>L8J9Q9</accession>
<keyword evidence="2" id="KW-1185">Reference proteome</keyword>
<dbReference type="AlphaFoldDB" id="L8J9Q9"/>
<reference evidence="1 2" key="1">
    <citation type="submission" date="2012-12" db="EMBL/GenBank/DDBJ databases">
        <title>Genome Assembly of Photobacterium sp. AK15.</title>
        <authorList>
            <person name="Khatri I."/>
            <person name="Vaidya B."/>
            <person name="Srinivas T.N.R."/>
            <person name="Subramanian S."/>
            <person name="Pinnaka A."/>
        </authorList>
    </citation>
    <scope>NUCLEOTIDE SEQUENCE [LARGE SCALE GENOMIC DNA]</scope>
    <source>
        <strain evidence="1 2">AK15</strain>
    </source>
</reference>